<proteinExistence type="predicted"/>
<dbReference type="OrthoDB" id="10418799at2759"/>
<organism evidence="2 3">
    <name type="scientific">Acanthoscelides obtectus</name>
    <name type="common">Bean weevil</name>
    <name type="synonym">Bruchus obtectus</name>
    <dbReference type="NCBI Taxonomy" id="200917"/>
    <lineage>
        <taxon>Eukaryota</taxon>
        <taxon>Metazoa</taxon>
        <taxon>Ecdysozoa</taxon>
        <taxon>Arthropoda</taxon>
        <taxon>Hexapoda</taxon>
        <taxon>Insecta</taxon>
        <taxon>Pterygota</taxon>
        <taxon>Neoptera</taxon>
        <taxon>Endopterygota</taxon>
        <taxon>Coleoptera</taxon>
        <taxon>Polyphaga</taxon>
        <taxon>Cucujiformia</taxon>
        <taxon>Chrysomeloidea</taxon>
        <taxon>Chrysomelidae</taxon>
        <taxon>Bruchinae</taxon>
        <taxon>Bruchini</taxon>
        <taxon>Acanthoscelides</taxon>
    </lineage>
</organism>
<dbReference type="AlphaFoldDB" id="A0A9P0LZC9"/>
<dbReference type="Proteomes" id="UP001152888">
    <property type="component" value="Unassembled WGS sequence"/>
</dbReference>
<reference evidence="2" key="1">
    <citation type="submission" date="2022-03" db="EMBL/GenBank/DDBJ databases">
        <authorList>
            <person name="Sayadi A."/>
        </authorList>
    </citation>
    <scope>NUCLEOTIDE SEQUENCE</scope>
</reference>
<name>A0A9P0LZC9_ACAOB</name>
<sequence length="167" mass="19745">MDMDMDYMSEVDLNERADVTLDIEDLPSLQNMDTLELYEPIRRIADEGRPPRGDIFILVPIRQFIWMVRVISDYLTHIAHIYRNRALEYDIEDNMTPPPYRPRRNNLPSWFGNEEIDIYDDDLTCCVSTKDECCDVFLLMVMVFLLAYISFVIVYFSLHSPWKCGSQ</sequence>
<comment type="caution">
    <text evidence="2">The sequence shown here is derived from an EMBL/GenBank/DDBJ whole genome shotgun (WGS) entry which is preliminary data.</text>
</comment>
<evidence type="ECO:0000313" key="2">
    <source>
        <dbReference type="EMBL" id="CAH2006167.1"/>
    </source>
</evidence>
<keyword evidence="1" id="KW-1133">Transmembrane helix</keyword>
<evidence type="ECO:0000256" key="1">
    <source>
        <dbReference type="SAM" id="Phobius"/>
    </source>
</evidence>
<evidence type="ECO:0000313" key="3">
    <source>
        <dbReference type="Proteomes" id="UP001152888"/>
    </source>
</evidence>
<dbReference type="EMBL" id="CAKOFQ010007674">
    <property type="protein sequence ID" value="CAH2006167.1"/>
    <property type="molecule type" value="Genomic_DNA"/>
</dbReference>
<keyword evidence="1" id="KW-0472">Membrane</keyword>
<protein>
    <submittedName>
        <fullName evidence="2">Uncharacterized protein</fullName>
    </submittedName>
</protein>
<keyword evidence="1" id="KW-0812">Transmembrane</keyword>
<gene>
    <name evidence="2" type="ORF">ACAOBT_LOCUS28951</name>
</gene>
<accession>A0A9P0LZC9</accession>
<feature type="transmembrane region" description="Helical" evidence="1">
    <location>
        <begin position="136"/>
        <end position="158"/>
    </location>
</feature>
<keyword evidence="3" id="KW-1185">Reference proteome</keyword>